<evidence type="ECO:0000313" key="1">
    <source>
        <dbReference type="EMBL" id="MCI13689.1"/>
    </source>
</evidence>
<evidence type="ECO:0000313" key="2">
    <source>
        <dbReference type="Proteomes" id="UP000265520"/>
    </source>
</evidence>
<keyword evidence="2" id="KW-1185">Reference proteome</keyword>
<comment type="caution">
    <text evidence="1">The sequence shown here is derived from an EMBL/GenBank/DDBJ whole genome shotgun (WGS) entry which is preliminary data.</text>
</comment>
<dbReference type="EMBL" id="LXQA010089227">
    <property type="protein sequence ID" value="MCI13689.1"/>
    <property type="molecule type" value="Genomic_DNA"/>
</dbReference>
<accession>A0A392PQD1</accession>
<sequence>EESSEVFYARHKGILEDIPMLDISSSDKTSSHHTCARA</sequence>
<dbReference type="AlphaFoldDB" id="A0A392PQD1"/>
<protein>
    <submittedName>
        <fullName evidence="1">Uncharacterized protein</fullName>
    </submittedName>
</protein>
<feature type="non-terminal residue" evidence="1">
    <location>
        <position position="1"/>
    </location>
</feature>
<proteinExistence type="predicted"/>
<name>A0A392PQD1_9FABA</name>
<dbReference type="Proteomes" id="UP000265520">
    <property type="component" value="Unassembled WGS sequence"/>
</dbReference>
<reference evidence="1 2" key="1">
    <citation type="journal article" date="2018" name="Front. Plant Sci.">
        <title>Red Clover (Trifolium pratense) and Zigzag Clover (T. medium) - A Picture of Genomic Similarities and Differences.</title>
        <authorList>
            <person name="Dluhosova J."/>
            <person name="Istvanek J."/>
            <person name="Nedelnik J."/>
            <person name="Repkova J."/>
        </authorList>
    </citation>
    <scope>NUCLEOTIDE SEQUENCE [LARGE SCALE GENOMIC DNA]</scope>
    <source>
        <strain evidence="2">cv. 10/8</strain>
        <tissue evidence="1">Leaf</tissue>
    </source>
</reference>
<organism evidence="1 2">
    <name type="scientific">Trifolium medium</name>
    <dbReference type="NCBI Taxonomy" id="97028"/>
    <lineage>
        <taxon>Eukaryota</taxon>
        <taxon>Viridiplantae</taxon>
        <taxon>Streptophyta</taxon>
        <taxon>Embryophyta</taxon>
        <taxon>Tracheophyta</taxon>
        <taxon>Spermatophyta</taxon>
        <taxon>Magnoliopsida</taxon>
        <taxon>eudicotyledons</taxon>
        <taxon>Gunneridae</taxon>
        <taxon>Pentapetalae</taxon>
        <taxon>rosids</taxon>
        <taxon>fabids</taxon>
        <taxon>Fabales</taxon>
        <taxon>Fabaceae</taxon>
        <taxon>Papilionoideae</taxon>
        <taxon>50 kb inversion clade</taxon>
        <taxon>NPAAA clade</taxon>
        <taxon>Hologalegina</taxon>
        <taxon>IRL clade</taxon>
        <taxon>Trifolieae</taxon>
        <taxon>Trifolium</taxon>
    </lineage>
</organism>